<dbReference type="Gene3D" id="3.30.360.10">
    <property type="entry name" value="Dihydrodipicolinate Reductase, domain 2"/>
    <property type="match status" value="1"/>
</dbReference>
<dbReference type="RefSeq" id="WP_282764005.1">
    <property type="nucleotide sequence ID" value="NZ_JASCTH010000023.1"/>
</dbReference>
<dbReference type="InterPro" id="IPR000534">
    <property type="entry name" value="Semialdehyde_DH_NAD-bd"/>
</dbReference>
<evidence type="ECO:0000256" key="3">
    <source>
        <dbReference type="ARBA" id="ARBA00023002"/>
    </source>
</evidence>
<protein>
    <recommendedName>
        <fullName evidence="4">N-acetyl-gamma-glutamyl-phosphate reductase</fullName>
        <shortName evidence="4">AGPR</shortName>
        <ecNumber evidence="4">1.2.1.38</ecNumber>
    </recommendedName>
    <alternativeName>
        <fullName evidence="4">N-acetyl-glutamate semialdehyde dehydrogenase</fullName>
        <shortName evidence="4">NAGSA dehydrogenase</shortName>
    </alternativeName>
</protein>
<dbReference type="InterPro" id="IPR036291">
    <property type="entry name" value="NAD(P)-bd_dom_sf"/>
</dbReference>
<comment type="catalytic activity">
    <reaction evidence="4">
        <text>N-acetyl-L-glutamate 5-semialdehyde + phosphate + NADP(+) = N-acetyl-L-glutamyl 5-phosphate + NADPH + H(+)</text>
        <dbReference type="Rhea" id="RHEA:21588"/>
        <dbReference type="ChEBI" id="CHEBI:15378"/>
        <dbReference type="ChEBI" id="CHEBI:29123"/>
        <dbReference type="ChEBI" id="CHEBI:43474"/>
        <dbReference type="ChEBI" id="CHEBI:57783"/>
        <dbReference type="ChEBI" id="CHEBI:57936"/>
        <dbReference type="ChEBI" id="CHEBI:58349"/>
        <dbReference type="EC" id="1.2.1.38"/>
    </reaction>
</comment>
<gene>
    <name evidence="4 6" type="primary">argC</name>
    <name evidence="6" type="ORF">QLQ12_30730</name>
</gene>
<dbReference type="SUPFAM" id="SSF55347">
    <property type="entry name" value="Glyceraldehyde-3-phosphate dehydrogenase-like, C-terminal domain"/>
    <property type="match status" value="1"/>
</dbReference>
<evidence type="ECO:0000256" key="1">
    <source>
        <dbReference type="ARBA" id="ARBA00022605"/>
    </source>
</evidence>
<keyword evidence="3 4" id="KW-0560">Oxidoreductase</keyword>
<proteinExistence type="inferred from homology"/>
<dbReference type="GO" id="GO:0003942">
    <property type="term" value="F:N-acetyl-gamma-glutamyl-phosphate reductase activity"/>
    <property type="evidence" value="ECO:0007669"/>
    <property type="project" value="UniProtKB-EC"/>
</dbReference>
<comment type="caution">
    <text evidence="6">The sequence shown here is derived from an EMBL/GenBank/DDBJ whole genome shotgun (WGS) entry which is preliminary data.</text>
</comment>
<dbReference type="Pfam" id="PF01118">
    <property type="entry name" value="Semialdhyde_dh"/>
    <property type="match status" value="1"/>
</dbReference>
<dbReference type="SMART" id="SM00859">
    <property type="entry name" value="Semialdhyde_dh"/>
    <property type="match status" value="1"/>
</dbReference>
<keyword evidence="1 4" id="KW-0028">Amino-acid biosynthesis</keyword>
<dbReference type="Pfam" id="PF22698">
    <property type="entry name" value="Semialdhyde_dhC_1"/>
    <property type="match status" value="1"/>
</dbReference>
<dbReference type="HAMAP" id="MF_00150">
    <property type="entry name" value="ArgC_type1"/>
    <property type="match status" value="1"/>
</dbReference>
<keyword evidence="2 4" id="KW-0521">NADP</keyword>
<reference evidence="6 7" key="1">
    <citation type="submission" date="2023-05" db="EMBL/GenBank/DDBJ databases">
        <title>Actinoplanes sp. NEAU-A12 genome sequencing.</title>
        <authorList>
            <person name="Wang Z.-S."/>
        </authorList>
    </citation>
    <scope>NUCLEOTIDE SEQUENCE [LARGE SCALE GENOMIC DNA]</scope>
    <source>
        <strain evidence="6 7">NEAU-A12</strain>
    </source>
</reference>
<dbReference type="PANTHER" id="PTHR32338">
    <property type="entry name" value="N-ACETYL-GAMMA-GLUTAMYL-PHOSPHATE REDUCTASE, CHLOROPLASTIC-RELATED-RELATED"/>
    <property type="match status" value="1"/>
</dbReference>
<name>A0ABT6WTC7_9ACTN</name>
<dbReference type="PANTHER" id="PTHR32338:SF11">
    <property type="entry name" value="[LYSW]-L-2-AMINOADIPATE_[LYSW]-L-GLUTAMATE PHOSPHATE REDUCTASE-RELATED"/>
    <property type="match status" value="1"/>
</dbReference>
<dbReference type="NCBIfam" id="TIGR01850">
    <property type="entry name" value="argC"/>
    <property type="match status" value="1"/>
</dbReference>
<comment type="similarity">
    <text evidence="4">Belongs to the NAGSA dehydrogenase family. Type 1 subfamily.</text>
</comment>
<evidence type="ECO:0000259" key="5">
    <source>
        <dbReference type="SMART" id="SM00859"/>
    </source>
</evidence>
<dbReference type="Gene3D" id="3.40.50.720">
    <property type="entry name" value="NAD(P)-binding Rossmann-like Domain"/>
    <property type="match status" value="1"/>
</dbReference>
<dbReference type="EMBL" id="JASCTH010000023">
    <property type="protein sequence ID" value="MDI6102998.1"/>
    <property type="molecule type" value="Genomic_DNA"/>
</dbReference>
<accession>A0ABT6WTC7</accession>
<comment type="pathway">
    <text evidence="4">Amino-acid biosynthesis; L-arginine biosynthesis; N(2)-acetyl-L-ornithine from L-glutamate: step 3/4.</text>
</comment>
<evidence type="ECO:0000256" key="2">
    <source>
        <dbReference type="ARBA" id="ARBA00022857"/>
    </source>
</evidence>
<dbReference type="SUPFAM" id="SSF51735">
    <property type="entry name" value="NAD(P)-binding Rossmann-fold domains"/>
    <property type="match status" value="1"/>
</dbReference>
<dbReference type="Proteomes" id="UP001241758">
    <property type="component" value="Unassembled WGS sequence"/>
</dbReference>
<sequence length="337" mass="35875">MISVGIVGGAGYIGGELLRLLLGHPEVRVVAATSTRLAGRRVDGGHPNLRGRTDLSYSRPDQLPECDAVFFTSSGLEDPALRADLAGRGKVVFDLSSDLRLGDPQLFRRHYGAHPTPELLGTAVTGLPELYRDRLRTADLISVPGCMATAAILALRPVADLIDGVVTVDGRVGSSGSGASAGEMNLHAERSGVLRVFAPLNHRHQAEISQATGLAVRMTATGVDAVRGVQVLCRADARQVDEATIRAAYRRHYADEPFVRVVAQKRGNYRLPEPKILLGSNHCDVGFAVDPDSGQMLLIGALDNLVKGGAGNAVQSLNIRMGWDERTGLEFTGLHPA</sequence>
<feature type="domain" description="Semialdehyde dehydrogenase NAD-binding" evidence="5">
    <location>
        <begin position="3"/>
        <end position="138"/>
    </location>
</feature>
<feature type="active site" evidence="4">
    <location>
        <position position="146"/>
    </location>
</feature>
<dbReference type="EC" id="1.2.1.38" evidence="4"/>
<evidence type="ECO:0000313" key="6">
    <source>
        <dbReference type="EMBL" id="MDI6102998.1"/>
    </source>
</evidence>
<keyword evidence="4" id="KW-0963">Cytoplasm</keyword>
<evidence type="ECO:0000256" key="4">
    <source>
        <dbReference type="HAMAP-Rule" id="MF_00150"/>
    </source>
</evidence>
<comment type="function">
    <text evidence="4">Catalyzes the NADPH-dependent reduction of N-acetyl-5-glutamyl phosphate to yield N-acetyl-L-glutamate 5-semialdehyde.</text>
</comment>
<evidence type="ECO:0000313" key="7">
    <source>
        <dbReference type="Proteomes" id="UP001241758"/>
    </source>
</evidence>
<organism evidence="6 7">
    <name type="scientific">Actinoplanes sandaracinus</name>
    <dbReference type="NCBI Taxonomy" id="3045177"/>
    <lineage>
        <taxon>Bacteria</taxon>
        <taxon>Bacillati</taxon>
        <taxon>Actinomycetota</taxon>
        <taxon>Actinomycetes</taxon>
        <taxon>Micromonosporales</taxon>
        <taxon>Micromonosporaceae</taxon>
        <taxon>Actinoplanes</taxon>
    </lineage>
</organism>
<keyword evidence="7" id="KW-1185">Reference proteome</keyword>
<dbReference type="InterPro" id="IPR058924">
    <property type="entry name" value="AGPR_dimerisation_dom"/>
</dbReference>
<keyword evidence="4" id="KW-0055">Arginine biosynthesis</keyword>
<dbReference type="InterPro" id="IPR000706">
    <property type="entry name" value="AGPR_type-1"/>
</dbReference>
<comment type="subcellular location">
    <subcellularLocation>
        <location evidence="4">Cytoplasm</location>
    </subcellularLocation>
</comment>
<dbReference type="InterPro" id="IPR050085">
    <property type="entry name" value="AGPR"/>
</dbReference>